<dbReference type="InterPro" id="IPR012132">
    <property type="entry name" value="GMC_OxRdtase"/>
</dbReference>
<dbReference type="PIRSF" id="PIRSF000137">
    <property type="entry name" value="Alcohol_oxidase"/>
    <property type="match status" value="1"/>
</dbReference>
<keyword evidence="9" id="KW-1185">Reference proteome</keyword>
<feature type="binding site" evidence="5">
    <location>
        <position position="411"/>
    </location>
    <ligand>
        <name>substrate</name>
    </ligand>
</feature>
<comment type="similarity">
    <text evidence="2 6">Belongs to the GMC oxidoreductase family.</text>
</comment>
<accession>A0A3L8PPJ6</accession>
<evidence type="ECO:0000313" key="8">
    <source>
        <dbReference type="EMBL" id="RLV57104.1"/>
    </source>
</evidence>
<dbReference type="EMBL" id="RDBF01000001">
    <property type="protein sequence ID" value="RLV57104.1"/>
    <property type="molecule type" value="Genomic_DNA"/>
</dbReference>
<evidence type="ECO:0000256" key="5">
    <source>
        <dbReference type="PIRSR" id="PIRSR000137-2"/>
    </source>
</evidence>
<dbReference type="PROSITE" id="PS00623">
    <property type="entry name" value="GMC_OXRED_1"/>
    <property type="match status" value="1"/>
</dbReference>
<dbReference type="RefSeq" id="WP_121792513.1">
    <property type="nucleotide sequence ID" value="NZ_RDBF01000001.1"/>
</dbReference>
<dbReference type="GO" id="GO:0016614">
    <property type="term" value="F:oxidoreductase activity, acting on CH-OH group of donors"/>
    <property type="evidence" value="ECO:0007669"/>
    <property type="project" value="InterPro"/>
</dbReference>
<evidence type="ECO:0000256" key="1">
    <source>
        <dbReference type="ARBA" id="ARBA00001974"/>
    </source>
</evidence>
<dbReference type="PANTHER" id="PTHR11552">
    <property type="entry name" value="GLUCOSE-METHANOL-CHOLINE GMC OXIDOREDUCTASE"/>
    <property type="match status" value="1"/>
</dbReference>
<dbReference type="Proteomes" id="UP000282515">
    <property type="component" value="Unassembled WGS sequence"/>
</dbReference>
<dbReference type="InterPro" id="IPR000172">
    <property type="entry name" value="GMC_OxRdtase_N"/>
</dbReference>
<evidence type="ECO:0000256" key="4">
    <source>
        <dbReference type="ARBA" id="ARBA00022827"/>
    </source>
</evidence>
<keyword evidence="4 5" id="KW-0274">FAD</keyword>
<name>A0A3L8PPJ6_9ACTN</name>
<gene>
    <name evidence="8" type="ORF">D9V41_00110</name>
</gene>
<evidence type="ECO:0000313" key="9">
    <source>
        <dbReference type="Proteomes" id="UP000282515"/>
    </source>
</evidence>
<keyword evidence="3 6" id="KW-0285">Flavoprotein</keyword>
<evidence type="ECO:0000256" key="2">
    <source>
        <dbReference type="ARBA" id="ARBA00010790"/>
    </source>
</evidence>
<comment type="caution">
    <text evidence="8">The sequence shown here is derived from an EMBL/GenBank/DDBJ whole genome shotgun (WGS) entry which is preliminary data.</text>
</comment>
<dbReference type="InterPro" id="IPR007867">
    <property type="entry name" value="GMC_OxRtase_C"/>
</dbReference>
<comment type="cofactor">
    <cofactor evidence="1 5">
        <name>FAD</name>
        <dbReference type="ChEBI" id="CHEBI:57692"/>
    </cofactor>
</comment>
<dbReference type="InterPro" id="IPR036188">
    <property type="entry name" value="FAD/NAD-bd_sf"/>
</dbReference>
<feature type="domain" description="Glucose-methanol-choline oxidoreductase N-terminal" evidence="7">
    <location>
        <begin position="81"/>
        <end position="104"/>
    </location>
</feature>
<evidence type="ECO:0000256" key="3">
    <source>
        <dbReference type="ARBA" id="ARBA00022630"/>
    </source>
</evidence>
<dbReference type="Pfam" id="PF00732">
    <property type="entry name" value="GMC_oxred_N"/>
    <property type="match status" value="1"/>
</dbReference>
<dbReference type="PANTHER" id="PTHR11552:SF147">
    <property type="entry name" value="CHOLINE DEHYDROGENASE, MITOCHONDRIAL"/>
    <property type="match status" value="1"/>
</dbReference>
<protein>
    <submittedName>
        <fullName evidence="8">GMC family oxidoreductase</fullName>
    </submittedName>
</protein>
<organism evidence="8 9">
    <name type="scientific">Aeromicrobium phragmitis</name>
    <dbReference type="NCBI Taxonomy" id="2478914"/>
    <lineage>
        <taxon>Bacteria</taxon>
        <taxon>Bacillati</taxon>
        <taxon>Actinomycetota</taxon>
        <taxon>Actinomycetes</taxon>
        <taxon>Propionibacteriales</taxon>
        <taxon>Nocardioidaceae</taxon>
        <taxon>Aeromicrobium</taxon>
    </lineage>
</organism>
<reference evidence="8 9" key="1">
    <citation type="submission" date="2018-10" db="EMBL/GenBank/DDBJ databases">
        <title>Aeromicrobium sp. 9W16Y-2 whole genome shotgun sequence.</title>
        <authorList>
            <person name="Li F."/>
        </authorList>
    </citation>
    <scope>NUCLEOTIDE SEQUENCE [LARGE SCALE GENOMIC DNA]</scope>
    <source>
        <strain evidence="8 9">9W16Y-2</strain>
    </source>
</reference>
<dbReference type="SUPFAM" id="SSF51905">
    <property type="entry name" value="FAD/NAD(P)-binding domain"/>
    <property type="match status" value="1"/>
</dbReference>
<evidence type="ECO:0000259" key="7">
    <source>
        <dbReference type="PROSITE" id="PS00623"/>
    </source>
</evidence>
<sequence length="492" mass="52606">MANIIVVGAGSAGCVVAARLSESGDHQVTLLESGPDEFDAMTAGQLASLNWLEALKATGAFASRLMATRLGTDAPREYQRGRGVGGSGLVNAMLALPGLPSDYDGWATDYGLGEWSWSEVEPWFARLKKDVTASGPEQYTPIDQATVAAATSFGLPSDVDTYGPDDGGGALWRHADERGRRSSREAYLDPARSRANLVVRPNSEVLRLVMEGDRATGVELADGTLLEADEVVLCAGAIESPAVLLRTGVNHRGIGKRLQDHPAASVYLRLKPEYRAAEASGPCIGSVLRLSSSNGEGDLHFLPLHGPLAPTEPETHGVLMAAVMRVTSRGEVSLNPDDPNGPPVTAENMLSTPEDRRAMREAVRLLQRLVATEPFQEIVESVFIDTEGTPLSALDDEPTYEAWLDSSVGDYFHAVGTVRMGRSDDDDAVVDQRGRVLGVRHLRVIDASIMPDVPRANTHLPTVMVAERLSAAMLDDLAEATTHEGVHHVAAQ</sequence>
<proteinExistence type="inferred from homology"/>
<dbReference type="GO" id="GO:0050660">
    <property type="term" value="F:flavin adenine dinucleotide binding"/>
    <property type="evidence" value="ECO:0007669"/>
    <property type="project" value="InterPro"/>
</dbReference>
<evidence type="ECO:0000256" key="6">
    <source>
        <dbReference type="RuleBase" id="RU003968"/>
    </source>
</evidence>
<dbReference type="SUPFAM" id="SSF54373">
    <property type="entry name" value="FAD-linked reductases, C-terminal domain"/>
    <property type="match status" value="1"/>
</dbReference>
<dbReference type="Gene3D" id="3.50.50.60">
    <property type="entry name" value="FAD/NAD(P)-binding domain"/>
    <property type="match status" value="1"/>
</dbReference>
<dbReference type="OrthoDB" id="9785276at2"/>
<dbReference type="AlphaFoldDB" id="A0A3L8PPJ6"/>
<dbReference type="Gene3D" id="3.30.410.40">
    <property type="match status" value="1"/>
</dbReference>
<feature type="binding site" evidence="5">
    <location>
        <position position="205"/>
    </location>
    <ligand>
        <name>FAD</name>
        <dbReference type="ChEBI" id="CHEBI:57692"/>
    </ligand>
</feature>
<dbReference type="Pfam" id="PF05199">
    <property type="entry name" value="GMC_oxred_C"/>
    <property type="match status" value="1"/>
</dbReference>